<comment type="caution">
    <text evidence="1">The sequence shown here is derived from an EMBL/GenBank/DDBJ whole genome shotgun (WGS) entry which is preliminary data.</text>
</comment>
<accession>A0A1R3GHJ1</accession>
<name>A0A1R3GHJ1_COCAP</name>
<dbReference type="Proteomes" id="UP000188268">
    <property type="component" value="Unassembled WGS sequence"/>
</dbReference>
<gene>
    <name evidence="1" type="ORF">CCACVL1_25745</name>
</gene>
<reference evidence="1 2" key="1">
    <citation type="submission" date="2013-09" db="EMBL/GenBank/DDBJ databases">
        <title>Corchorus capsularis genome sequencing.</title>
        <authorList>
            <person name="Alam M."/>
            <person name="Haque M.S."/>
            <person name="Islam M.S."/>
            <person name="Emdad E.M."/>
            <person name="Islam M.M."/>
            <person name="Ahmed B."/>
            <person name="Halim A."/>
            <person name="Hossen Q.M.M."/>
            <person name="Hossain M.Z."/>
            <person name="Ahmed R."/>
            <person name="Khan M.M."/>
            <person name="Islam R."/>
            <person name="Rashid M.M."/>
            <person name="Khan S.A."/>
            <person name="Rahman M.S."/>
            <person name="Alam M."/>
        </authorList>
    </citation>
    <scope>NUCLEOTIDE SEQUENCE [LARGE SCALE GENOMIC DNA]</scope>
    <source>
        <strain evidence="2">cv. CVL-1</strain>
        <tissue evidence="1">Whole seedling</tissue>
    </source>
</reference>
<feature type="non-terminal residue" evidence="1">
    <location>
        <position position="1"/>
    </location>
</feature>
<evidence type="ECO:0000313" key="2">
    <source>
        <dbReference type="Proteomes" id="UP000188268"/>
    </source>
</evidence>
<keyword evidence="2" id="KW-1185">Reference proteome</keyword>
<dbReference type="AlphaFoldDB" id="A0A1R3GHJ1"/>
<dbReference type="Gramene" id="OMO57542">
    <property type="protein sequence ID" value="OMO57542"/>
    <property type="gene ID" value="CCACVL1_25745"/>
</dbReference>
<dbReference type="EMBL" id="AWWV01014336">
    <property type="protein sequence ID" value="OMO57542.1"/>
    <property type="molecule type" value="Genomic_DNA"/>
</dbReference>
<proteinExistence type="predicted"/>
<sequence>AKLRHKVHKEKQKMIEQNQGQQKAQDLTIKIEAFKQAVFFA</sequence>
<evidence type="ECO:0000313" key="1">
    <source>
        <dbReference type="EMBL" id="OMO57542.1"/>
    </source>
</evidence>
<protein>
    <submittedName>
        <fullName evidence="1">Uncharacterized protein</fullName>
    </submittedName>
</protein>
<organism evidence="1 2">
    <name type="scientific">Corchorus capsularis</name>
    <name type="common">Jute</name>
    <dbReference type="NCBI Taxonomy" id="210143"/>
    <lineage>
        <taxon>Eukaryota</taxon>
        <taxon>Viridiplantae</taxon>
        <taxon>Streptophyta</taxon>
        <taxon>Embryophyta</taxon>
        <taxon>Tracheophyta</taxon>
        <taxon>Spermatophyta</taxon>
        <taxon>Magnoliopsida</taxon>
        <taxon>eudicotyledons</taxon>
        <taxon>Gunneridae</taxon>
        <taxon>Pentapetalae</taxon>
        <taxon>rosids</taxon>
        <taxon>malvids</taxon>
        <taxon>Malvales</taxon>
        <taxon>Malvaceae</taxon>
        <taxon>Grewioideae</taxon>
        <taxon>Apeibeae</taxon>
        <taxon>Corchorus</taxon>
    </lineage>
</organism>